<dbReference type="InParanoid" id="K5WUK4"/>
<evidence type="ECO:0000256" key="2">
    <source>
        <dbReference type="SAM" id="MobiDB-lite"/>
    </source>
</evidence>
<dbReference type="HOGENOM" id="CLU_011749_0_0_1"/>
<reference evidence="3 4" key="1">
    <citation type="journal article" date="2012" name="BMC Genomics">
        <title>Comparative genomics of the white-rot fungi, Phanerochaete carnosa and P. chrysosporium, to elucidate the genetic basis of the distinct wood types they colonize.</title>
        <authorList>
            <person name="Suzuki H."/>
            <person name="MacDonald J."/>
            <person name="Syed K."/>
            <person name="Salamov A."/>
            <person name="Hori C."/>
            <person name="Aerts A."/>
            <person name="Henrissat B."/>
            <person name="Wiebenga A."/>
            <person name="vanKuyk P.A."/>
            <person name="Barry K."/>
            <person name="Lindquist E."/>
            <person name="LaButti K."/>
            <person name="Lapidus A."/>
            <person name="Lucas S."/>
            <person name="Coutinho P."/>
            <person name="Gong Y."/>
            <person name="Samejima M."/>
            <person name="Mahadevan R."/>
            <person name="Abou-Zaid M."/>
            <person name="de Vries R.P."/>
            <person name="Igarashi K."/>
            <person name="Yadav J.S."/>
            <person name="Grigoriev I.V."/>
            <person name="Master E.R."/>
        </authorList>
    </citation>
    <scope>NUCLEOTIDE SEQUENCE [LARGE SCALE GENOMIC DNA]</scope>
    <source>
        <strain evidence="3 4">HHB-10118-sp</strain>
    </source>
</reference>
<dbReference type="KEGG" id="pco:PHACADRAFT_122919"/>
<dbReference type="Pfam" id="PF05794">
    <property type="entry name" value="Tcp11"/>
    <property type="match status" value="1"/>
</dbReference>
<dbReference type="GeneID" id="18907954"/>
<evidence type="ECO:0000313" key="4">
    <source>
        <dbReference type="Proteomes" id="UP000008370"/>
    </source>
</evidence>
<dbReference type="AlphaFoldDB" id="K5WUK4"/>
<dbReference type="EMBL" id="JH930473">
    <property type="protein sequence ID" value="EKM54142.1"/>
    <property type="molecule type" value="Genomic_DNA"/>
</dbReference>
<feature type="region of interest" description="Disordered" evidence="2">
    <location>
        <begin position="375"/>
        <end position="396"/>
    </location>
</feature>
<comment type="similarity">
    <text evidence="1">Belongs to the TCP11 family.</text>
</comment>
<accession>K5WUK4</accession>
<evidence type="ECO:0000256" key="1">
    <source>
        <dbReference type="ARBA" id="ARBA00010954"/>
    </source>
</evidence>
<gene>
    <name evidence="3" type="ORF">PHACADRAFT_122919</name>
</gene>
<organism evidence="3 4">
    <name type="scientific">Phanerochaete carnosa (strain HHB-10118-sp)</name>
    <name type="common">White-rot fungus</name>
    <name type="synonym">Peniophora carnosa</name>
    <dbReference type="NCBI Taxonomy" id="650164"/>
    <lineage>
        <taxon>Eukaryota</taxon>
        <taxon>Fungi</taxon>
        <taxon>Dikarya</taxon>
        <taxon>Basidiomycota</taxon>
        <taxon>Agaricomycotina</taxon>
        <taxon>Agaricomycetes</taxon>
        <taxon>Polyporales</taxon>
        <taxon>Phanerochaetaceae</taxon>
        <taxon>Phanerochaete</taxon>
    </lineage>
</organism>
<keyword evidence="4" id="KW-1185">Reference proteome</keyword>
<name>K5WUK4_PHACS</name>
<dbReference type="Proteomes" id="UP000008370">
    <property type="component" value="Unassembled WGS sequence"/>
</dbReference>
<feature type="region of interest" description="Disordered" evidence="2">
    <location>
        <begin position="542"/>
        <end position="568"/>
    </location>
</feature>
<proteinExistence type="inferred from homology"/>
<dbReference type="OrthoDB" id="276323at2759"/>
<sequence>MDALVNRLQQKLQEHQEHAALRDTISTLCALKGGRKCDDATRESLGNNLRVLRKEGLWTPTADEEITLRELQKPGSSSEALRLTAHSGQASPRLPFSFASPTALPMELYGILNQAYYLHLLATEPENVLPPGKSLISTLLRPHAEHHAQSALHERVEDLVHRAFWDEALESLLNISPPVQLTRLKRLYEDLYIGLSSLLPKSHPVLVTLSLPLSPTSSPLRSAVIHLREVLQSLRQRCAPARDAQLDALTRTLSNLPAGALPEAIIHVVRSTLKIAEEMKDDLSQFVLGTMSEQQLRDVVITEAASREREIVLQLWRLEVVRDKWERWLEEIQYPVGAADASMTGELSHGMFTRRLMIALGTNYAVSCDLPTIAVHTSPSGTPEPEPSADPPPPLPNSLPPPLLFITPSLLHIQNYLQALVITASLRALVRIPMTPLKRKHDADDNEELSEHSFLKRIWTLLKADIEGEPAADGLKLMNLADEVVRISQAYGGTLHQNGVDKQNMEAQLREAVDRTLKPTDLVFQLLQRRLFGAITDHLVQHPPPRMRSKVAPGMHTGRTTGRLNGHKPKLELDGHEGMHLQLDFARETLNVKGFEHPVLAGAVSDILLKLRVCIAWTQLGWTDLLEKS</sequence>
<dbReference type="RefSeq" id="XP_007396843.1">
    <property type="nucleotide sequence ID" value="XM_007396781.1"/>
</dbReference>
<evidence type="ECO:0000313" key="3">
    <source>
        <dbReference type="EMBL" id="EKM54142.1"/>
    </source>
</evidence>
<protein>
    <submittedName>
        <fullName evidence="3">Uncharacterized protein</fullName>
    </submittedName>
</protein>
<feature type="compositionally biased region" description="Pro residues" evidence="2">
    <location>
        <begin position="382"/>
        <end position="396"/>
    </location>
</feature>
<dbReference type="InterPro" id="IPR008862">
    <property type="entry name" value="Tcp11"/>
</dbReference>